<evidence type="ECO:0000313" key="5">
    <source>
        <dbReference type="Proteomes" id="UP000092840"/>
    </source>
</evidence>
<protein>
    <submittedName>
        <fullName evidence="3">Helix-turn-helix protein</fullName>
    </submittedName>
</protein>
<reference evidence="4 5" key="1">
    <citation type="submission" date="2016-06" db="EMBL/GenBank/DDBJ databases">
        <authorList>
            <person name="Rodrigo-Torres L."/>
            <person name="Arahal D.R."/>
        </authorList>
    </citation>
    <scope>NUCLEOTIDE SEQUENCE [LARGE SCALE GENOMIC DNA]</scope>
    <source>
        <strain evidence="4 5">CECT 5116</strain>
    </source>
</reference>
<dbReference type="AlphaFoldDB" id="A0A1C3JQ23"/>
<dbReference type="SUPFAM" id="SSF47413">
    <property type="entry name" value="lambda repressor-like DNA-binding domains"/>
    <property type="match status" value="1"/>
</dbReference>
<dbReference type="Proteomes" id="UP000092840">
    <property type="component" value="Unassembled WGS sequence"/>
</dbReference>
<dbReference type="EMBL" id="FLRB01000016">
    <property type="protein sequence ID" value="SBT22185.1"/>
    <property type="molecule type" value="Genomic_DNA"/>
</dbReference>
<feature type="transmembrane region" description="Helical" evidence="1">
    <location>
        <begin position="114"/>
        <end position="133"/>
    </location>
</feature>
<evidence type="ECO:0000313" key="3">
    <source>
        <dbReference type="EMBL" id="SBT17371.1"/>
    </source>
</evidence>
<dbReference type="InterPro" id="IPR025698">
    <property type="entry name" value="2TM_dom"/>
</dbReference>
<keyword evidence="1" id="KW-1133">Transmembrane helix</keyword>
<proteinExistence type="predicted"/>
<dbReference type="Pfam" id="PF13239">
    <property type="entry name" value="2TM"/>
    <property type="match status" value="1"/>
</dbReference>
<organism evidence="3 6">
    <name type="scientific">Marinomonas gallaica</name>
    <dbReference type="NCBI Taxonomy" id="1806667"/>
    <lineage>
        <taxon>Bacteria</taxon>
        <taxon>Pseudomonadati</taxon>
        <taxon>Pseudomonadota</taxon>
        <taxon>Gammaproteobacteria</taxon>
        <taxon>Oceanospirillales</taxon>
        <taxon>Oceanospirillaceae</taxon>
        <taxon>Marinomonas</taxon>
    </lineage>
</organism>
<evidence type="ECO:0000313" key="4">
    <source>
        <dbReference type="EMBL" id="SBT22185.1"/>
    </source>
</evidence>
<dbReference type="SMART" id="SM00530">
    <property type="entry name" value="HTH_XRE"/>
    <property type="match status" value="1"/>
</dbReference>
<sequence>MIIKKLRLQRGWSQDQLSQLSGLSIRTIQRIESGQKAGLESLKALAAVFETTVSNLQEESDMATGDSQTQKVDIEERLAFARVKRVKGFYIHLGQYLVVMTLLFTINLVTRPEYIWAFWPLLGWGAGLTFHGLRAFRLIKWFGPEWEKRQVEKYLGRKL</sequence>
<dbReference type="Pfam" id="PF01381">
    <property type="entry name" value="HTH_3"/>
    <property type="match status" value="1"/>
</dbReference>
<dbReference type="InterPro" id="IPR001387">
    <property type="entry name" value="Cro/C1-type_HTH"/>
</dbReference>
<dbReference type="OrthoDB" id="21915at2"/>
<keyword evidence="1" id="KW-0472">Membrane</keyword>
<dbReference type="PROSITE" id="PS50943">
    <property type="entry name" value="HTH_CROC1"/>
    <property type="match status" value="1"/>
</dbReference>
<dbReference type="InterPro" id="IPR010982">
    <property type="entry name" value="Lambda_DNA-bd_dom_sf"/>
</dbReference>
<evidence type="ECO:0000256" key="1">
    <source>
        <dbReference type="SAM" id="Phobius"/>
    </source>
</evidence>
<gene>
    <name evidence="3" type="ORF">MGA5115_01481</name>
    <name evidence="4" type="ORF">MGA5116_02800</name>
</gene>
<dbReference type="Gene3D" id="1.10.260.40">
    <property type="entry name" value="lambda repressor-like DNA-binding domains"/>
    <property type="match status" value="1"/>
</dbReference>
<keyword evidence="5" id="KW-1185">Reference proteome</keyword>
<dbReference type="Proteomes" id="UP000092871">
    <property type="component" value="Unassembled WGS sequence"/>
</dbReference>
<reference evidence="3 6" key="2">
    <citation type="submission" date="2016-06" db="EMBL/GenBank/DDBJ databases">
        <authorList>
            <person name="Kjaerup R.B."/>
            <person name="Dalgaard T.S."/>
            <person name="Juul-Madsen H.R."/>
        </authorList>
    </citation>
    <scope>NUCLEOTIDE SEQUENCE [LARGE SCALE GENOMIC DNA]</scope>
    <source>
        <strain evidence="3 6">CECT 5115</strain>
    </source>
</reference>
<feature type="domain" description="HTH cro/C1-type" evidence="2">
    <location>
        <begin position="3"/>
        <end position="56"/>
    </location>
</feature>
<keyword evidence="1" id="KW-0812">Transmembrane</keyword>
<evidence type="ECO:0000259" key="2">
    <source>
        <dbReference type="PROSITE" id="PS50943"/>
    </source>
</evidence>
<dbReference type="CDD" id="cd00093">
    <property type="entry name" value="HTH_XRE"/>
    <property type="match status" value="1"/>
</dbReference>
<dbReference type="RefSeq" id="WP_067034196.1">
    <property type="nucleotide sequence ID" value="NZ_FLRA01000010.1"/>
</dbReference>
<accession>A0A1C3JQ23</accession>
<feature type="transmembrane region" description="Helical" evidence="1">
    <location>
        <begin position="89"/>
        <end position="108"/>
    </location>
</feature>
<dbReference type="EMBL" id="FLRA01000010">
    <property type="protein sequence ID" value="SBT17371.1"/>
    <property type="molecule type" value="Genomic_DNA"/>
</dbReference>
<dbReference type="GO" id="GO:0003677">
    <property type="term" value="F:DNA binding"/>
    <property type="evidence" value="ECO:0007669"/>
    <property type="project" value="InterPro"/>
</dbReference>
<name>A0A1C3JQ23_9GAMM</name>
<evidence type="ECO:0000313" key="6">
    <source>
        <dbReference type="Proteomes" id="UP000092871"/>
    </source>
</evidence>